<protein>
    <submittedName>
        <fullName evidence="1">Uncharacterized protein</fullName>
    </submittedName>
</protein>
<name>A0A1G7VTM6_9SPHI</name>
<dbReference type="AlphaFoldDB" id="A0A1G7VTM6"/>
<dbReference type="GeneID" id="91139030"/>
<dbReference type="InterPro" id="IPR020271">
    <property type="entry name" value="Uncharacterised_MJ1172"/>
</dbReference>
<dbReference type="EMBL" id="FNCG01000004">
    <property type="protein sequence ID" value="SDG62888.1"/>
    <property type="molecule type" value="Genomic_DNA"/>
</dbReference>
<gene>
    <name evidence="1" type="ORF">SAMN05192573_104171</name>
</gene>
<keyword evidence="2" id="KW-1185">Reference proteome</keyword>
<dbReference type="Pfam" id="PF10884">
    <property type="entry name" value="DUF2683"/>
    <property type="match status" value="1"/>
</dbReference>
<sequence length="68" mass="7769">METLIVLPKDKEQLAALKAIMKALKVDYKTEKGEKAYNKDFVNKMKQSEDDLKAGRTTQITPADIWNL</sequence>
<accession>A0A1G7VTM6</accession>
<evidence type="ECO:0000313" key="1">
    <source>
        <dbReference type="EMBL" id="SDG62888.1"/>
    </source>
</evidence>
<dbReference type="RefSeq" id="WP_091165417.1">
    <property type="nucleotide sequence ID" value="NZ_CP071878.2"/>
</dbReference>
<dbReference type="Proteomes" id="UP000199705">
    <property type="component" value="Unassembled WGS sequence"/>
</dbReference>
<evidence type="ECO:0000313" key="2">
    <source>
        <dbReference type="Proteomes" id="UP000199705"/>
    </source>
</evidence>
<proteinExistence type="predicted"/>
<organism evidence="1 2">
    <name type="scientific">Mucilaginibacter gossypii</name>
    <dbReference type="NCBI Taxonomy" id="551996"/>
    <lineage>
        <taxon>Bacteria</taxon>
        <taxon>Pseudomonadati</taxon>
        <taxon>Bacteroidota</taxon>
        <taxon>Sphingobacteriia</taxon>
        <taxon>Sphingobacteriales</taxon>
        <taxon>Sphingobacteriaceae</taxon>
        <taxon>Mucilaginibacter</taxon>
    </lineage>
</organism>
<dbReference type="STRING" id="551996.SAMN05192573_104171"/>
<reference evidence="2" key="1">
    <citation type="submission" date="2016-10" db="EMBL/GenBank/DDBJ databases">
        <authorList>
            <person name="Varghese N."/>
            <person name="Submissions S."/>
        </authorList>
    </citation>
    <scope>NUCLEOTIDE SEQUENCE [LARGE SCALE GENOMIC DNA]</scope>
    <source>
        <strain evidence="2">Gh-67</strain>
    </source>
</reference>